<keyword evidence="2" id="KW-1133">Transmembrane helix</keyword>
<dbReference type="EMBL" id="JANBUL010000146">
    <property type="protein sequence ID" value="KAJ2780218.1"/>
    <property type="molecule type" value="Genomic_DNA"/>
</dbReference>
<keyword evidence="4" id="KW-1185">Reference proteome</keyword>
<reference evidence="3" key="1">
    <citation type="submission" date="2022-07" db="EMBL/GenBank/DDBJ databases">
        <title>Phylogenomic reconstructions and comparative analyses of Kickxellomycotina fungi.</title>
        <authorList>
            <person name="Reynolds N.K."/>
            <person name="Stajich J.E."/>
            <person name="Barry K."/>
            <person name="Grigoriev I.V."/>
            <person name="Crous P."/>
            <person name="Smith M.E."/>
        </authorList>
    </citation>
    <scope>NUCLEOTIDE SEQUENCE</scope>
    <source>
        <strain evidence="3">NBRC 105414</strain>
    </source>
</reference>
<feature type="compositionally biased region" description="Basic residues" evidence="1">
    <location>
        <begin position="13"/>
        <end position="22"/>
    </location>
</feature>
<evidence type="ECO:0000313" key="4">
    <source>
        <dbReference type="Proteomes" id="UP001140217"/>
    </source>
</evidence>
<dbReference type="PANTHER" id="PTHR37402">
    <property type="entry name" value="GRAM DOMAIN-CONTAINING PROTEIN 4"/>
    <property type="match status" value="1"/>
</dbReference>
<dbReference type="GO" id="GO:0006915">
    <property type="term" value="P:apoptotic process"/>
    <property type="evidence" value="ECO:0007669"/>
    <property type="project" value="InterPro"/>
</dbReference>
<accession>A0A9W8HEX4</accession>
<dbReference type="OrthoDB" id="1708389at2759"/>
<feature type="transmembrane region" description="Helical" evidence="2">
    <location>
        <begin position="315"/>
        <end position="345"/>
    </location>
</feature>
<feature type="compositionally biased region" description="Basic and acidic residues" evidence="1">
    <location>
        <begin position="690"/>
        <end position="700"/>
    </location>
</feature>
<dbReference type="PANTHER" id="PTHR37402:SF1">
    <property type="entry name" value="GRAM DOMAIN-CONTAINING PROTEIN 4"/>
    <property type="match status" value="1"/>
</dbReference>
<keyword evidence="2" id="KW-0472">Membrane</keyword>
<name>A0A9W8HEX4_9FUNG</name>
<comment type="caution">
    <text evidence="3">The sequence shown here is derived from an EMBL/GenBank/DDBJ whole genome shotgun (WGS) entry which is preliminary data.</text>
</comment>
<feature type="compositionally biased region" description="Low complexity" evidence="1">
    <location>
        <begin position="852"/>
        <end position="863"/>
    </location>
</feature>
<evidence type="ECO:0000256" key="2">
    <source>
        <dbReference type="SAM" id="Phobius"/>
    </source>
</evidence>
<dbReference type="Proteomes" id="UP001140217">
    <property type="component" value="Unassembled WGS sequence"/>
</dbReference>
<keyword evidence="2" id="KW-0812">Transmembrane</keyword>
<sequence>MEPNALPGGPRLRAARHARRHSSGSIGRILGGLLRRSSSQSSLGAPGSQKSRARGEPGKESPSSDSPPSRFGRQSEETAERAAFVVSGSESGEESDDESDDMLEDALDSDSGDGEPSEPPAMAPAGTFSAQYTAKPVPGTWAGGQRNADRPARASNTPLEPDEYAERSIPWMFDQLRMGERPLSSLFSNEVGYSGIDGNQRQERKRQRKYAFRVLRDRVCEARVGIQRETPPPGMADFARPDGTTDYVNLARSLAKYYADTRLSHKLDYRHSASDPCKLDRLLMTLQRLIEVSAPYQRFVVWLLRLARWDNPRLSLWWCAVYFFMLYHGMLGMFLFMMPAFVVAYHRLRPSHAYNWLGFERPETSIISSKIIEEAAGGTIAKGLVANRLWDLWRETLGAYVHVLLADLTDWMERAKNCATWKRPWASRMMVAVLLVVGAFCYLAPPGLLHRVFGGLAGIQFFVMMPLMLRHPRYRRMLWIVDLLLWHFPCDVELALDLLYEPVQKRPGDDKSGSQSEDAASDAENPPLLARLRAYTATLVGDIKYAFDPFAKEQGPPVMILQTASSTALDQMEEAMEEGGIAGAISVGKHLSMNILRDRDASDKDDDHYAGLGGSGPSCANVMGVMCESEERAWAQECGLAARRSRAFSINSFGTLEADMIISPPDDMRGPEGETPAQFPAMLFDSQPDTPRESRPDTAHGHRLLPAASEDQPPSADSRQPPSADRRQPPSADSRQPPSAAAQGGSPSTKPVTPSGMGDSHADSSTHRRGSLAAWAKDVTSHFRRKGKRTSSDAAGGARPTLQRTGAVATTVSAEDERRNRMRASLAGHEMGQADFDKIAQAANAHKRRSADSGNASNSAADSKPPSTGENDQPATPLEQAAPAPQTRLRSASLELTREANKLQSLRAKDALAAKDGFDTKSLFAFRCLHRGKYGTLFVTPDQFVFRRSRIMGGRRSSVACYKLGNIVAIRKSLSGIGKSHGIQMLLSNGKVCSFNGLAQRDDVFGFLLVRSGNNHVYT</sequence>
<evidence type="ECO:0000256" key="1">
    <source>
        <dbReference type="SAM" id="MobiDB-lite"/>
    </source>
</evidence>
<feature type="compositionally biased region" description="Acidic residues" evidence="1">
    <location>
        <begin position="91"/>
        <end position="116"/>
    </location>
</feature>
<dbReference type="InterPro" id="IPR037847">
    <property type="entry name" value="GRAMDC4"/>
</dbReference>
<feature type="compositionally biased region" description="Low complexity" evidence="1">
    <location>
        <begin position="23"/>
        <end position="49"/>
    </location>
</feature>
<feature type="compositionally biased region" description="Polar residues" evidence="1">
    <location>
        <begin position="802"/>
        <end position="813"/>
    </location>
</feature>
<proteinExistence type="predicted"/>
<dbReference type="AlphaFoldDB" id="A0A9W8HEX4"/>
<feature type="region of interest" description="Disordered" evidence="1">
    <location>
        <begin position="661"/>
        <end position="818"/>
    </location>
</feature>
<feature type="compositionally biased region" description="Polar residues" evidence="1">
    <location>
        <begin position="865"/>
        <end position="874"/>
    </location>
</feature>
<organism evidence="3 4">
    <name type="scientific">Coemansia javaensis</name>
    <dbReference type="NCBI Taxonomy" id="2761396"/>
    <lineage>
        <taxon>Eukaryota</taxon>
        <taxon>Fungi</taxon>
        <taxon>Fungi incertae sedis</taxon>
        <taxon>Zoopagomycota</taxon>
        <taxon>Kickxellomycotina</taxon>
        <taxon>Kickxellomycetes</taxon>
        <taxon>Kickxellales</taxon>
        <taxon>Kickxellaceae</taxon>
        <taxon>Coemansia</taxon>
    </lineage>
</organism>
<feature type="region of interest" description="Disordered" evidence="1">
    <location>
        <begin position="843"/>
        <end position="887"/>
    </location>
</feature>
<evidence type="ECO:0008006" key="5">
    <source>
        <dbReference type="Google" id="ProtNLM"/>
    </source>
</evidence>
<protein>
    <recommendedName>
        <fullName evidence="5">GRAM domain-containing protein</fullName>
    </recommendedName>
</protein>
<evidence type="ECO:0000313" key="3">
    <source>
        <dbReference type="EMBL" id="KAJ2780218.1"/>
    </source>
</evidence>
<feature type="region of interest" description="Disordered" evidence="1">
    <location>
        <begin position="1"/>
        <end position="161"/>
    </location>
</feature>
<feature type="transmembrane region" description="Helical" evidence="2">
    <location>
        <begin position="425"/>
        <end position="445"/>
    </location>
</feature>
<gene>
    <name evidence="3" type="ORF">H4R18_003570</name>
</gene>